<keyword evidence="12" id="KW-1185">Reference proteome</keyword>
<dbReference type="OrthoDB" id="2747330at2759"/>
<comment type="similarity">
    <text evidence="1">Belongs to the peptidase A1 family.</text>
</comment>
<organism evidence="9">
    <name type="scientific">Cladocopium goreaui</name>
    <dbReference type="NCBI Taxonomy" id="2562237"/>
    <lineage>
        <taxon>Eukaryota</taxon>
        <taxon>Sar</taxon>
        <taxon>Alveolata</taxon>
        <taxon>Dinophyceae</taxon>
        <taxon>Suessiales</taxon>
        <taxon>Symbiodiniaceae</taxon>
        <taxon>Cladocopium</taxon>
    </lineage>
</organism>
<dbReference type="EMBL" id="CAMXCT010006653">
    <property type="protein sequence ID" value="CAI4017713.1"/>
    <property type="molecule type" value="Genomic_DNA"/>
</dbReference>
<dbReference type="GO" id="GO:0004190">
    <property type="term" value="F:aspartic-type endopeptidase activity"/>
    <property type="evidence" value="ECO:0007669"/>
    <property type="project" value="InterPro"/>
</dbReference>
<feature type="transmembrane region" description="Helical" evidence="6">
    <location>
        <begin position="431"/>
        <end position="458"/>
    </location>
</feature>
<evidence type="ECO:0000259" key="8">
    <source>
        <dbReference type="PROSITE" id="PS51767"/>
    </source>
</evidence>
<dbReference type="PRINTS" id="PR00792">
    <property type="entry name" value="PEPSIN"/>
</dbReference>
<dbReference type="AlphaFoldDB" id="A0A9P1GMS0"/>
<evidence type="ECO:0000256" key="4">
    <source>
        <dbReference type="ARBA" id="ARBA00022801"/>
    </source>
</evidence>
<evidence type="ECO:0000256" key="3">
    <source>
        <dbReference type="ARBA" id="ARBA00022729"/>
    </source>
</evidence>
<evidence type="ECO:0000256" key="5">
    <source>
        <dbReference type="PIRSR" id="PIRSR601461-1"/>
    </source>
</evidence>
<feature type="chain" id="PRO_5043272939" evidence="7">
    <location>
        <begin position="20"/>
        <end position="480"/>
    </location>
</feature>
<name>A0A9P1GMS0_9DINO</name>
<evidence type="ECO:0000313" key="10">
    <source>
        <dbReference type="EMBL" id="CAL1171088.1"/>
    </source>
</evidence>
<dbReference type="PROSITE" id="PS51767">
    <property type="entry name" value="PEPTIDASE_A1"/>
    <property type="match status" value="1"/>
</dbReference>
<dbReference type="PANTHER" id="PTHR13683">
    <property type="entry name" value="ASPARTYL PROTEASES"/>
    <property type="match status" value="1"/>
</dbReference>
<keyword evidence="3 7" id="KW-0732">Signal</keyword>
<evidence type="ECO:0000313" key="11">
    <source>
        <dbReference type="EMBL" id="CAL4805025.1"/>
    </source>
</evidence>
<evidence type="ECO:0000256" key="7">
    <source>
        <dbReference type="SAM" id="SignalP"/>
    </source>
</evidence>
<dbReference type="InterPro" id="IPR021109">
    <property type="entry name" value="Peptidase_aspartic_dom_sf"/>
</dbReference>
<reference evidence="9" key="1">
    <citation type="submission" date="2022-10" db="EMBL/GenBank/DDBJ databases">
        <authorList>
            <person name="Chen Y."/>
            <person name="Dougan E. K."/>
            <person name="Chan C."/>
            <person name="Rhodes N."/>
            <person name="Thang M."/>
        </authorList>
    </citation>
    <scope>NUCLEOTIDE SEQUENCE</scope>
</reference>
<keyword evidence="2" id="KW-0645">Protease</keyword>
<feature type="active site" evidence="5">
    <location>
        <position position="68"/>
    </location>
</feature>
<reference evidence="10" key="2">
    <citation type="submission" date="2024-04" db="EMBL/GenBank/DDBJ databases">
        <authorList>
            <person name="Chen Y."/>
            <person name="Shah S."/>
            <person name="Dougan E. K."/>
            <person name="Thang M."/>
            <person name="Chan C."/>
        </authorList>
    </citation>
    <scope>NUCLEOTIDE SEQUENCE [LARGE SCALE GENOMIC DNA]</scope>
</reference>
<dbReference type="InterPro" id="IPR001461">
    <property type="entry name" value="Aspartic_peptidase_A1"/>
</dbReference>
<dbReference type="EMBL" id="CAMXCT030006653">
    <property type="protein sequence ID" value="CAL4805025.1"/>
    <property type="molecule type" value="Genomic_DNA"/>
</dbReference>
<evidence type="ECO:0000313" key="12">
    <source>
        <dbReference type="Proteomes" id="UP001152797"/>
    </source>
</evidence>
<evidence type="ECO:0000256" key="2">
    <source>
        <dbReference type="ARBA" id="ARBA00022670"/>
    </source>
</evidence>
<feature type="domain" description="Peptidase A1" evidence="8">
    <location>
        <begin position="50"/>
        <end position="388"/>
    </location>
</feature>
<proteinExistence type="inferred from homology"/>
<keyword evidence="6" id="KW-1133">Transmembrane helix</keyword>
<dbReference type="Gene3D" id="2.40.70.10">
    <property type="entry name" value="Acid Proteases"/>
    <property type="match status" value="2"/>
</dbReference>
<accession>A0A9P1GMS0</accession>
<keyword evidence="6" id="KW-0812">Transmembrane</keyword>
<sequence>MVRTYLAAFFFCLLPAAESIVNIADPLYTSRADHIQRTKLFGNINAFAYYFAELLVGTPPQRVSVIIDTGSGLCAFPCVGCSHCGKHLDLPFDRNASNTSQVLPCGIGCDRCTNNQCGYLEEYTEGSRIAGTWFKDLVQLNGSDKDNKPVRVSLGCHTDERHLFYTQKVNGILGLAPHKITGASNLLEELYQDKKHVNHAVFSLCLAEWGGLWTVGGYDGSFILPGFTLLWMPLHHIGYFGIHLTEIRCGAQVVGAESDFGTTILDTGTTFSYFPHQTYYTLITALKTQCVGINCGASPVPHTYQTCWKLLTGTKPRQFPNITVAVGDAQTTFIWQPEAYMFRRHNDENEWCFAFADNKMSHTTVLGTSFFLHKTVVFDTSKSQLGIAESACPEYHYRTPKAETGQLLIAQVSSPRSSPASQFDLPSEGNIHFLAICLGVVGLLLLLVACAMCLWAYLVEEEDDESEVQLADRKLVSDLE</sequence>
<dbReference type="Pfam" id="PF00026">
    <property type="entry name" value="Asp"/>
    <property type="match status" value="1"/>
</dbReference>
<dbReference type="SUPFAM" id="SSF50630">
    <property type="entry name" value="Acid proteases"/>
    <property type="match status" value="1"/>
</dbReference>
<dbReference type="InterPro" id="IPR033121">
    <property type="entry name" value="PEPTIDASE_A1"/>
</dbReference>
<feature type="signal peptide" evidence="7">
    <location>
        <begin position="1"/>
        <end position="19"/>
    </location>
</feature>
<dbReference type="GO" id="GO:0006508">
    <property type="term" value="P:proteolysis"/>
    <property type="evidence" value="ECO:0007669"/>
    <property type="project" value="UniProtKB-KW"/>
</dbReference>
<feature type="active site" evidence="5">
    <location>
        <position position="266"/>
    </location>
</feature>
<dbReference type="EMBL" id="CAMXCT020006653">
    <property type="protein sequence ID" value="CAL1171088.1"/>
    <property type="molecule type" value="Genomic_DNA"/>
</dbReference>
<evidence type="ECO:0000256" key="1">
    <source>
        <dbReference type="ARBA" id="ARBA00007447"/>
    </source>
</evidence>
<dbReference type="Proteomes" id="UP001152797">
    <property type="component" value="Unassembled WGS sequence"/>
</dbReference>
<evidence type="ECO:0000313" key="9">
    <source>
        <dbReference type="EMBL" id="CAI4017713.1"/>
    </source>
</evidence>
<evidence type="ECO:0000256" key="6">
    <source>
        <dbReference type="SAM" id="Phobius"/>
    </source>
</evidence>
<dbReference type="PANTHER" id="PTHR13683:SF375">
    <property type="entry name" value="PEPTIDASE A1 DOMAIN-CONTAINING PROTEIN"/>
    <property type="match status" value="1"/>
</dbReference>
<gene>
    <name evidence="9" type="ORF">C1SCF055_LOCUS42336</name>
</gene>
<keyword evidence="6" id="KW-0472">Membrane</keyword>
<keyword evidence="4" id="KW-0378">Hydrolase</keyword>
<comment type="caution">
    <text evidence="9">The sequence shown here is derived from an EMBL/GenBank/DDBJ whole genome shotgun (WGS) entry which is preliminary data.</text>
</comment>
<protein>
    <submittedName>
        <fullName evidence="11">Peptidase A1 domain-containing protein</fullName>
    </submittedName>
</protein>